<dbReference type="InParanoid" id="B9T5Q0"/>
<proteinExistence type="predicted"/>
<dbReference type="AlphaFoldDB" id="B9T5Q0"/>
<name>B9T5Q0_RICCO</name>
<evidence type="ECO:0000313" key="2">
    <source>
        <dbReference type="Proteomes" id="UP000008311"/>
    </source>
</evidence>
<evidence type="ECO:0000313" key="1">
    <source>
        <dbReference type="EMBL" id="EEF28804.1"/>
    </source>
</evidence>
<protein>
    <submittedName>
        <fullName evidence="1">Uncharacterized protein</fullName>
    </submittedName>
</protein>
<sequence length="108" mass="12042">MVTAFVSRSCICNCQRSSVVERKELPMPPSSCVIPACRKLDGVASWLLNGVAAVFFSSLERCYCMYIDTVDDSDDFSRTALISIKNRNGNFRAEFEERVAETEKEGDG</sequence>
<dbReference type="eggNOG" id="ENOG502SW1G">
    <property type="taxonomic scope" value="Eukaryota"/>
</dbReference>
<accession>B9T5Q0</accession>
<dbReference type="EMBL" id="EQ974544">
    <property type="protein sequence ID" value="EEF28804.1"/>
    <property type="molecule type" value="Genomic_DNA"/>
</dbReference>
<dbReference type="Proteomes" id="UP000008311">
    <property type="component" value="Unassembled WGS sequence"/>
</dbReference>
<reference evidence="2" key="1">
    <citation type="journal article" date="2010" name="Nat. Biotechnol.">
        <title>Draft genome sequence of the oilseed species Ricinus communis.</title>
        <authorList>
            <person name="Chan A.P."/>
            <person name="Crabtree J."/>
            <person name="Zhao Q."/>
            <person name="Lorenzi H."/>
            <person name="Orvis J."/>
            <person name="Puiu D."/>
            <person name="Melake-Berhan A."/>
            <person name="Jones K.M."/>
            <person name="Redman J."/>
            <person name="Chen G."/>
            <person name="Cahoon E.B."/>
            <person name="Gedil M."/>
            <person name="Stanke M."/>
            <person name="Haas B.J."/>
            <person name="Wortman J.R."/>
            <person name="Fraser-Liggett C.M."/>
            <person name="Ravel J."/>
            <person name="Rabinowicz P.D."/>
        </authorList>
    </citation>
    <scope>NUCLEOTIDE SEQUENCE [LARGE SCALE GENOMIC DNA]</scope>
    <source>
        <strain evidence="2">cv. Hale</strain>
    </source>
</reference>
<organism evidence="1 2">
    <name type="scientific">Ricinus communis</name>
    <name type="common">Castor bean</name>
    <dbReference type="NCBI Taxonomy" id="3988"/>
    <lineage>
        <taxon>Eukaryota</taxon>
        <taxon>Viridiplantae</taxon>
        <taxon>Streptophyta</taxon>
        <taxon>Embryophyta</taxon>
        <taxon>Tracheophyta</taxon>
        <taxon>Spermatophyta</taxon>
        <taxon>Magnoliopsida</taxon>
        <taxon>eudicotyledons</taxon>
        <taxon>Gunneridae</taxon>
        <taxon>Pentapetalae</taxon>
        <taxon>rosids</taxon>
        <taxon>fabids</taxon>
        <taxon>Malpighiales</taxon>
        <taxon>Euphorbiaceae</taxon>
        <taxon>Acalyphoideae</taxon>
        <taxon>Acalypheae</taxon>
        <taxon>Ricinus</taxon>
    </lineage>
</organism>
<gene>
    <name evidence="1" type="ORF">RCOM_0365990</name>
</gene>
<keyword evidence="2" id="KW-1185">Reference proteome</keyword>
<dbReference type="PANTHER" id="PTHR34061:SF21">
    <property type="match status" value="1"/>
</dbReference>
<dbReference type="PANTHER" id="PTHR34061">
    <property type="entry name" value="PROTEIN, PUTATIVE-RELATED"/>
    <property type="match status" value="1"/>
</dbReference>